<dbReference type="InterPro" id="IPR043128">
    <property type="entry name" value="Rev_trsase/Diguanyl_cyclase"/>
</dbReference>
<dbReference type="EMBL" id="JBHRSS010000007">
    <property type="protein sequence ID" value="MFC3105248.1"/>
    <property type="molecule type" value="Genomic_DNA"/>
</dbReference>
<comment type="catalytic activity">
    <reaction evidence="2">
        <text>2 GTP = 3',3'-c-di-GMP + 2 diphosphate</text>
        <dbReference type="Rhea" id="RHEA:24898"/>
        <dbReference type="ChEBI" id="CHEBI:33019"/>
        <dbReference type="ChEBI" id="CHEBI:37565"/>
        <dbReference type="ChEBI" id="CHEBI:58805"/>
        <dbReference type="EC" id="2.7.7.65"/>
    </reaction>
</comment>
<name>A0ABV7ER78_9GAMM</name>
<dbReference type="Proteomes" id="UP001595462">
    <property type="component" value="Unassembled WGS sequence"/>
</dbReference>
<dbReference type="CDD" id="cd01949">
    <property type="entry name" value="GGDEF"/>
    <property type="match status" value="1"/>
</dbReference>
<evidence type="ECO:0000313" key="5">
    <source>
        <dbReference type="EMBL" id="MFC3105248.1"/>
    </source>
</evidence>
<dbReference type="InterPro" id="IPR000160">
    <property type="entry name" value="GGDEF_dom"/>
</dbReference>
<keyword evidence="6" id="KW-1185">Reference proteome</keyword>
<keyword evidence="3" id="KW-0812">Transmembrane</keyword>
<comment type="caution">
    <text evidence="5">The sequence shown here is derived from an EMBL/GenBank/DDBJ whole genome shotgun (WGS) entry which is preliminary data.</text>
</comment>
<protein>
    <recommendedName>
        <fullName evidence="1">diguanylate cyclase</fullName>
        <ecNumber evidence="1">2.7.7.65</ecNumber>
    </recommendedName>
</protein>
<feature type="transmembrane region" description="Helical" evidence="3">
    <location>
        <begin position="7"/>
        <end position="29"/>
    </location>
</feature>
<evidence type="ECO:0000259" key="4">
    <source>
        <dbReference type="PROSITE" id="PS50887"/>
    </source>
</evidence>
<evidence type="ECO:0000256" key="1">
    <source>
        <dbReference type="ARBA" id="ARBA00012528"/>
    </source>
</evidence>
<reference evidence="6" key="1">
    <citation type="journal article" date="2019" name="Int. J. Syst. Evol. Microbiol.">
        <title>The Global Catalogue of Microorganisms (GCM) 10K type strain sequencing project: providing services to taxonomists for standard genome sequencing and annotation.</title>
        <authorList>
            <consortium name="The Broad Institute Genomics Platform"/>
            <consortium name="The Broad Institute Genome Sequencing Center for Infectious Disease"/>
            <person name="Wu L."/>
            <person name="Ma J."/>
        </authorList>
    </citation>
    <scope>NUCLEOTIDE SEQUENCE [LARGE SCALE GENOMIC DNA]</scope>
    <source>
        <strain evidence="6">KCTC 52640</strain>
    </source>
</reference>
<dbReference type="InterPro" id="IPR050469">
    <property type="entry name" value="Diguanylate_Cyclase"/>
</dbReference>
<sequence length="233" mass="25690">MGVWRGVVLFTFASTVIAFVITGLAMQLAGLTHHIAGYAIALACSVTIMPAMVASLLSLIRRLDETEDELYRLARTDELTGLPNRRALMEAADESLADAQPIALLFIDIDHFKRVNDTYGHRTGDDILCQVTQALADQLRDTDVLCRYGGEEFAALLRNTDAQTAQALAERLRCHIQDTPIRADARADVRITLSVGIASAPDARHTCIYQLIDHADRAVYRAKHAGRNRTYLA</sequence>
<dbReference type="PROSITE" id="PS50887">
    <property type="entry name" value="GGDEF"/>
    <property type="match status" value="1"/>
</dbReference>
<proteinExistence type="predicted"/>
<dbReference type="PANTHER" id="PTHR45138">
    <property type="entry name" value="REGULATORY COMPONENTS OF SENSORY TRANSDUCTION SYSTEM"/>
    <property type="match status" value="1"/>
</dbReference>
<feature type="domain" description="GGDEF" evidence="4">
    <location>
        <begin position="100"/>
        <end position="233"/>
    </location>
</feature>
<dbReference type="NCBIfam" id="TIGR00254">
    <property type="entry name" value="GGDEF"/>
    <property type="match status" value="1"/>
</dbReference>
<keyword evidence="3" id="KW-0472">Membrane</keyword>
<dbReference type="SUPFAM" id="SSF55073">
    <property type="entry name" value="Nucleotide cyclase"/>
    <property type="match status" value="1"/>
</dbReference>
<dbReference type="RefSeq" id="WP_380690808.1">
    <property type="nucleotide sequence ID" value="NZ_JBHRSS010000007.1"/>
</dbReference>
<gene>
    <name evidence="5" type="ORF">ACFOSU_15305</name>
</gene>
<dbReference type="EC" id="2.7.7.65" evidence="1"/>
<organism evidence="5 6">
    <name type="scientific">Salinisphaera aquimarina</name>
    <dbReference type="NCBI Taxonomy" id="2094031"/>
    <lineage>
        <taxon>Bacteria</taxon>
        <taxon>Pseudomonadati</taxon>
        <taxon>Pseudomonadota</taxon>
        <taxon>Gammaproteobacteria</taxon>
        <taxon>Salinisphaerales</taxon>
        <taxon>Salinisphaeraceae</taxon>
        <taxon>Salinisphaera</taxon>
    </lineage>
</organism>
<evidence type="ECO:0000256" key="2">
    <source>
        <dbReference type="ARBA" id="ARBA00034247"/>
    </source>
</evidence>
<dbReference type="Pfam" id="PF00990">
    <property type="entry name" value="GGDEF"/>
    <property type="match status" value="1"/>
</dbReference>
<evidence type="ECO:0000313" key="6">
    <source>
        <dbReference type="Proteomes" id="UP001595462"/>
    </source>
</evidence>
<keyword evidence="3" id="KW-1133">Transmembrane helix</keyword>
<evidence type="ECO:0000256" key="3">
    <source>
        <dbReference type="SAM" id="Phobius"/>
    </source>
</evidence>
<dbReference type="Gene3D" id="3.30.70.270">
    <property type="match status" value="1"/>
</dbReference>
<dbReference type="PANTHER" id="PTHR45138:SF9">
    <property type="entry name" value="DIGUANYLATE CYCLASE DGCM-RELATED"/>
    <property type="match status" value="1"/>
</dbReference>
<accession>A0ABV7ER78</accession>
<dbReference type="SMART" id="SM00267">
    <property type="entry name" value="GGDEF"/>
    <property type="match status" value="1"/>
</dbReference>
<dbReference type="InterPro" id="IPR029787">
    <property type="entry name" value="Nucleotide_cyclase"/>
</dbReference>
<feature type="transmembrane region" description="Helical" evidence="3">
    <location>
        <begin position="35"/>
        <end position="60"/>
    </location>
</feature>